<keyword evidence="4" id="KW-0949">S-adenosyl-L-methionine</keyword>
<dbReference type="PANTHER" id="PTHR18895:SF74">
    <property type="entry name" value="MTRF1L RELEASE FACTOR GLUTAMINE METHYLTRANSFERASE"/>
    <property type="match status" value="1"/>
</dbReference>
<evidence type="ECO:0000313" key="10">
    <source>
        <dbReference type="Proteomes" id="UP000749311"/>
    </source>
</evidence>
<feature type="domain" description="Methyltransferase small" evidence="7">
    <location>
        <begin position="123"/>
        <end position="197"/>
    </location>
</feature>
<dbReference type="Gene3D" id="1.10.8.10">
    <property type="entry name" value="DNA helicase RuvA subunit, C-terminal domain"/>
    <property type="match status" value="1"/>
</dbReference>
<evidence type="ECO:0000313" key="9">
    <source>
        <dbReference type="EMBL" id="NIH56426.1"/>
    </source>
</evidence>
<dbReference type="RefSeq" id="WP_167165429.1">
    <property type="nucleotide sequence ID" value="NZ_BAAAOO010000003.1"/>
</dbReference>
<keyword evidence="10" id="KW-1185">Reference proteome</keyword>
<dbReference type="Pfam" id="PF05175">
    <property type="entry name" value="MTS"/>
    <property type="match status" value="1"/>
</dbReference>
<dbReference type="GO" id="GO:0032259">
    <property type="term" value="P:methylation"/>
    <property type="evidence" value="ECO:0007669"/>
    <property type="project" value="UniProtKB-KW"/>
</dbReference>
<evidence type="ECO:0000256" key="4">
    <source>
        <dbReference type="ARBA" id="ARBA00022691"/>
    </source>
</evidence>
<evidence type="ECO:0000259" key="8">
    <source>
        <dbReference type="Pfam" id="PF17827"/>
    </source>
</evidence>
<dbReference type="PANTHER" id="PTHR18895">
    <property type="entry name" value="HEMK METHYLTRANSFERASE"/>
    <property type="match status" value="1"/>
</dbReference>
<gene>
    <name evidence="9" type="ORF">FB473_001071</name>
</gene>
<comment type="catalytic activity">
    <reaction evidence="5">
        <text>L-glutaminyl-[peptide chain release factor] + S-adenosyl-L-methionine = N(5)-methyl-L-glutaminyl-[peptide chain release factor] + S-adenosyl-L-homocysteine + H(+)</text>
        <dbReference type="Rhea" id="RHEA:42896"/>
        <dbReference type="Rhea" id="RHEA-COMP:10271"/>
        <dbReference type="Rhea" id="RHEA-COMP:10272"/>
        <dbReference type="ChEBI" id="CHEBI:15378"/>
        <dbReference type="ChEBI" id="CHEBI:30011"/>
        <dbReference type="ChEBI" id="CHEBI:57856"/>
        <dbReference type="ChEBI" id="CHEBI:59789"/>
        <dbReference type="ChEBI" id="CHEBI:61891"/>
        <dbReference type="EC" id="2.1.1.297"/>
    </reaction>
</comment>
<reference evidence="9 10" key="1">
    <citation type="submission" date="2020-02" db="EMBL/GenBank/DDBJ databases">
        <title>Sequencing the genomes of 1000 actinobacteria strains.</title>
        <authorList>
            <person name="Klenk H.-P."/>
        </authorList>
    </citation>
    <scope>NUCLEOTIDE SEQUENCE [LARGE SCALE GENOMIC DNA]</scope>
    <source>
        <strain evidence="9 10">DSM 19609</strain>
    </source>
</reference>
<dbReference type="InterPro" id="IPR002052">
    <property type="entry name" value="DNA_methylase_N6_adenine_CS"/>
</dbReference>
<accession>A0ABX0SIF8</accession>
<dbReference type="InterPro" id="IPR007848">
    <property type="entry name" value="Small_mtfrase_dom"/>
</dbReference>
<evidence type="ECO:0000256" key="6">
    <source>
        <dbReference type="SAM" id="MobiDB-lite"/>
    </source>
</evidence>
<proteinExistence type="predicted"/>
<keyword evidence="3 9" id="KW-0808">Transferase</keyword>
<dbReference type="InterPro" id="IPR050320">
    <property type="entry name" value="N5-glutamine_MTase"/>
</dbReference>
<comment type="caution">
    <text evidence="9">The sequence shown here is derived from an EMBL/GenBank/DDBJ whole genome shotgun (WGS) entry which is preliminary data.</text>
</comment>
<feature type="domain" description="Release factor glutamine methyltransferase N-terminal" evidence="8">
    <location>
        <begin position="7"/>
        <end position="73"/>
    </location>
</feature>
<evidence type="ECO:0000259" key="7">
    <source>
        <dbReference type="Pfam" id="PF05175"/>
    </source>
</evidence>
<keyword evidence="2 9" id="KW-0489">Methyltransferase</keyword>
<dbReference type="GO" id="GO:0102559">
    <property type="term" value="F:peptide chain release factor N(5)-glutamine methyltransferase activity"/>
    <property type="evidence" value="ECO:0007669"/>
    <property type="project" value="UniProtKB-EC"/>
</dbReference>
<feature type="region of interest" description="Disordered" evidence="6">
    <location>
        <begin position="276"/>
        <end position="305"/>
    </location>
</feature>
<evidence type="ECO:0000256" key="3">
    <source>
        <dbReference type="ARBA" id="ARBA00022679"/>
    </source>
</evidence>
<organism evidence="9 10">
    <name type="scientific">Brooklawnia cerclae</name>
    <dbReference type="NCBI Taxonomy" id="349934"/>
    <lineage>
        <taxon>Bacteria</taxon>
        <taxon>Bacillati</taxon>
        <taxon>Actinomycetota</taxon>
        <taxon>Actinomycetes</taxon>
        <taxon>Propionibacteriales</taxon>
        <taxon>Propionibacteriaceae</taxon>
        <taxon>Brooklawnia</taxon>
    </lineage>
</organism>
<dbReference type="InterPro" id="IPR029063">
    <property type="entry name" value="SAM-dependent_MTases_sf"/>
</dbReference>
<feature type="compositionally biased region" description="Basic and acidic residues" evidence="6">
    <location>
        <begin position="284"/>
        <end position="298"/>
    </location>
</feature>
<dbReference type="NCBIfam" id="TIGR00536">
    <property type="entry name" value="hemK_fam"/>
    <property type="match status" value="1"/>
</dbReference>
<sequence>MRADVLVRELADRLESAGIDQAAAVARELVAWVAGVTPGRLYAVTGLDAAAVSRAREGADRVAAHTPVQHVTGIAGFWGRDLAVGPGVFIPRPETEMLADWAGRRLRSRGVVTSPGTSGQSPLVVDLCSGSGALALAMHDVLPGARVLAVERSPQALVWLRRNVEGTPVEIVAGDMAEVPHEFDGRVDLVVANPPYVPSGTHLPPDVAGHDPDEALFAGTDGLDAVRVLVGVAGRLLRPGGVLAFEHDDSQGASAPAVAVADGRFVDVEDHDDLAGRPRFTTARRADDDRGSHGDRGLHGSGVGG</sequence>
<dbReference type="InterPro" id="IPR040758">
    <property type="entry name" value="PrmC_N"/>
</dbReference>
<dbReference type="EC" id="2.1.1.297" evidence="1"/>
<dbReference type="InterPro" id="IPR004556">
    <property type="entry name" value="HemK-like"/>
</dbReference>
<dbReference type="CDD" id="cd02440">
    <property type="entry name" value="AdoMet_MTases"/>
    <property type="match status" value="1"/>
</dbReference>
<dbReference type="EMBL" id="JAAMOZ010000001">
    <property type="protein sequence ID" value="NIH56426.1"/>
    <property type="molecule type" value="Genomic_DNA"/>
</dbReference>
<evidence type="ECO:0000256" key="5">
    <source>
        <dbReference type="ARBA" id="ARBA00048391"/>
    </source>
</evidence>
<dbReference type="Gene3D" id="3.40.50.150">
    <property type="entry name" value="Vaccinia Virus protein VP39"/>
    <property type="match status" value="1"/>
</dbReference>
<evidence type="ECO:0000256" key="1">
    <source>
        <dbReference type="ARBA" id="ARBA00012771"/>
    </source>
</evidence>
<protein>
    <recommendedName>
        <fullName evidence="1">peptide chain release factor N(5)-glutamine methyltransferase</fullName>
        <ecNumber evidence="1">2.1.1.297</ecNumber>
    </recommendedName>
</protein>
<dbReference type="SUPFAM" id="SSF53335">
    <property type="entry name" value="S-adenosyl-L-methionine-dependent methyltransferases"/>
    <property type="match status" value="1"/>
</dbReference>
<dbReference type="Pfam" id="PF17827">
    <property type="entry name" value="PrmC_N"/>
    <property type="match status" value="1"/>
</dbReference>
<name>A0ABX0SIF8_9ACTN</name>
<dbReference type="PROSITE" id="PS00092">
    <property type="entry name" value="N6_MTASE"/>
    <property type="match status" value="1"/>
</dbReference>
<dbReference type="Proteomes" id="UP000749311">
    <property type="component" value="Unassembled WGS sequence"/>
</dbReference>
<evidence type="ECO:0000256" key="2">
    <source>
        <dbReference type="ARBA" id="ARBA00022603"/>
    </source>
</evidence>